<dbReference type="EMBL" id="JANEYF010002681">
    <property type="protein sequence ID" value="KAJ8943409.1"/>
    <property type="molecule type" value="Genomic_DNA"/>
</dbReference>
<dbReference type="AlphaFoldDB" id="A0AAV8XXJ5"/>
<keyword evidence="1" id="KW-0732">Signal</keyword>
<gene>
    <name evidence="2" type="ORF">NQ314_009778</name>
</gene>
<evidence type="ECO:0000313" key="3">
    <source>
        <dbReference type="Proteomes" id="UP001162156"/>
    </source>
</evidence>
<feature type="signal peptide" evidence="1">
    <location>
        <begin position="1"/>
        <end position="18"/>
    </location>
</feature>
<dbReference type="Proteomes" id="UP001162156">
    <property type="component" value="Unassembled WGS sequence"/>
</dbReference>
<evidence type="ECO:0000256" key="1">
    <source>
        <dbReference type="SAM" id="SignalP"/>
    </source>
</evidence>
<organism evidence="2 3">
    <name type="scientific">Rhamnusium bicolor</name>
    <dbReference type="NCBI Taxonomy" id="1586634"/>
    <lineage>
        <taxon>Eukaryota</taxon>
        <taxon>Metazoa</taxon>
        <taxon>Ecdysozoa</taxon>
        <taxon>Arthropoda</taxon>
        <taxon>Hexapoda</taxon>
        <taxon>Insecta</taxon>
        <taxon>Pterygota</taxon>
        <taxon>Neoptera</taxon>
        <taxon>Endopterygota</taxon>
        <taxon>Coleoptera</taxon>
        <taxon>Polyphaga</taxon>
        <taxon>Cucujiformia</taxon>
        <taxon>Chrysomeloidea</taxon>
        <taxon>Cerambycidae</taxon>
        <taxon>Lepturinae</taxon>
        <taxon>Rhagiini</taxon>
        <taxon>Rhamnusium</taxon>
    </lineage>
</organism>
<sequence length="90" mass="8771">MNSIILTAFFALIAASNAGLLAPSLYSAPLAYSAPVVSPYAAPVVAGGLVGDQTVVAGPSGTIATGRSFATPFVGGYGAPGVIAARSFII</sequence>
<keyword evidence="3" id="KW-1185">Reference proteome</keyword>
<reference evidence="2" key="1">
    <citation type="journal article" date="2023" name="Insect Mol. Biol.">
        <title>Genome sequencing provides insights into the evolution of gene families encoding plant cell wall-degrading enzymes in longhorned beetles.</title>
        <authorList>
            <person name="Shin N.R."/>
            <person name="Okamura Y."/>
            <person name="Kirsch R."/>
            <person name="Pauchet Y."/>
        </authorList>
    </citation>
    <scope>NUCLEOTIDE SEQUENCE</scope>
    <source>
        <strain evidence="2">RBIC_L_NR</strain>
    </source>
</reference>
<comment type="caution">
    <text evidence="2">The sequence shown here is derived from an EMBL/GenBank/DDBJ whole genome shotgun (WGS) entry which is preliminary data.</text>
</comment>
<evidence type="ECO:0000313" key="2">
    <source>
        <dbReference type="EMBL" id="KAJ8943409.1"/>
    </source>
</evidence>
<protein>
    <submittedName>
        <fullName evidence="2">Uncharacterized protein</fullName>
    </submittedName>
</protein>
<name>A0AAV8XXJ5_9CUCU</name>
<proteinExistence type="predicted"/>
<accession>A0AAV8XXJ5</accession>
<feature type="chain" id="PRO_5043586300" evidence="1">
    <location>
        <begin position="19"/>
        <end position="90"/>
    </location>
</feature>